<dbReference type="SUPFAM" id="SSF52540">
    <property type="entry name" value="P-loop containing nucleoside triphosphate hydrolases"/>
    <property type="match status" value="1"/>
</dbReference>
<evidence type="ECO:0000256" key="6">
    <source>
        <dbReference type="ARBA" id="ARBA00022801"/>
    </source>
</evidence>
<dbReference type="Pfam" id="PF12705">
    <property type="entry name" value="PDDEXK_1"/>
    <property type="match status" value="1"/>
</dbReference>
<dbReference type="PANTHER" id="PTHR30591">
    <property type="entry name" value="RECBCD ENZYME SUBUNIT RECC"/>
    <property type="match status" value="1"/>
</dbReference>
<keyword evidence="5 14" id="KW-0227">DNA damage</keyword>
<dbReference type="GO" id="GO:0004386">
    <property type="term" value="F:helicase activity"/>
    <property type="evidence" value="ECO:0007669"/>
    <property type="project" value="UniProtKB-KW"/>
</dbReference>
<feature type="binding site" evidence="14">
    <location>
        <position position="816"/>
    </location>
    <ligand>
        <name>[4Fe-4S] cluster</name>
        <dbReference type="ChEBI" id="CHEBI:49883"/>
    </ligand>
</feature>
<evidence type="ECO:0000256" key="14">
    <source>
        <dbReference type="HAMAP-Rule" id="MF_01452"/>
    </source>
</evidence>
<protein>
    <recommendedName>
        <fullName evidence="14">ATP-dependent helicase/deoxyribonuclease subunit B</fullName>
        <ecNumber evidence="14">3.1.-.-</ecNumber>
    </recommendedName>
    <alternativeName>
        <fullName evidence="14">ATP-dependent helicase/nuclease subunit AddB</fullName>
    </alternativeName>
</protein>
<evidence type="ECO:0000256" key="10">
    <source>
        <dbReference type="ARBA" id="ARBA00023004"/>
    </source>
</evidence>
<comment type="function">
    <text evidence="14">The heterodimer acts as both an ATP-dependent DNA helicase and an ATP-dependent, dual-direction single-stranded exonuclease. Recognizes the chi site generating a DNA molecule suitable for the initiation of homologous recombination. The AddB subunit has 5' -&gt; 3' nuclease activity but not helicase activity.</text>
</comment>
<keyword evidence="13 14" id="KW-0234">DNA repair</keyword>
<comment type="cofactor">
    <cofactor evidence="14">
        <name>[4Fe-4S] cluster</name>
        <dbReference type="ChEBI" id="CHEBI:49883"/>
    </cofactor>
    <text evidence="14">Binds 1 [4Fe-4S] cluster.</text>
</comment>
<gene>
    <name evidence="14 16" type="primary">addB</name>
    <name evidence="16" type="ORF">GC093_19895</name>
</gene>
<keyword evidence="3 14" id="KW-0479">Metal-binding</keyword>
<keyword evidence="8 14" id="KW-0269">Exonuclease</keyword>
<dbReference type="PROSITE" id="PS51217">
    <property type="entry name" value="UVRD_HELICASE_CTER"/>
    <property type="match status" value="1"/>
</dbReference>
<dbReference type="GO" id="GO:0003690">
    <property type="term" value="F:double-stranded DNA binding"/>
    <property type="evidence" value="ECO:0007669"/>
    <property type="project" value="UniProtKB-UniRule"/>
</dbReference>
<dbReference type="Pfam" id="PF21445">
    <property type="entry name" value="ADDB_N"/>
    <property type="match status" value="1"/>
</dbReference>
<sequence length="1242" mass="139854">MALRFVLGRTGSGKSDYCLSSIKDKLLEAPNGRPLILLVPEQATSLAEYALVSSPELGGTLRAQVLSFHRLAWRVMQEVGGTARLPIDGTGKMLLLHKILNKHRDSLQLFHTSTEQMGFIEKLGELFTEFKRYCITADGLVDFAANVQLKSNNSMLLTDKLHDLRLLYREFELELSKAYLDGEDYLTLLAEQLQHSEYVQGAECWIDGFHGFTPQEFAVVEGLASRCSSITLTLTLDKEYRLGQKLNDLDLFHPPARTMLQLQERLDRLQIPLEETLILPSQPPVRFKESPMLAYMEGAFEQRLKKPYPAGDPVGREGTGVRLSAAVSRRAEVEGAARDILRLVRDGGLRYRDIAVTVRNAEGYGELLGMTFTDFGIPHFFDQKRSVMDHPLVELIRSAMEVILHYWKYEAIFRCTKTGFFLPLSSDENPNNLDRHAMDQLENYVLAFGIQGARWFDGKPWTFSLRSSLEQPDAEVNEAEAAYLHKINASRRQFAVPLHQFQEEMKKSKTVRSKVKTLFRLLTDLKVPERLESWSQAAVHAGNTEKAREHSQVWDRIIDMLDQLVEVMDEEEVSVETFVGLLEAGLESIKLGLVPPSLDQVLIGSMDRTRMGSVKHVFVLGVNDGVIPSKMNEDSVLSEQERETLTDFGLPMAEGSRRKLLDEQFLIYCAFCTPSECLWLSYPLADEEGKSLLPSDVIRHMKRMFPFVKERLLLNEPTSTMGMDEQLDYVEYPSKAMSHLIVQLKQSMRGESVSGVWWAVYNWFIRQPGWEKRLRLLMQSLLYTNEAKPLSNSVSRQLYGEHVLTSVSRMERFVACPFSQFASHGLRLQERRIYRLEAPDIGQLFHAALSMFAGQVASLGGHWSRLTSEECLSIAGDVVDLLAPRLQSEILFSSKRHHYITRKLKQVVGRAAMMLGEHARRGQFEPIGLEIGFGEGQPIPPLSYILENGVRMDVRGRIDRVDRADTEQGTLLRVIDYKSSPTALHLAEVFYGLSLQMLTYLDVILTHSKEWLGTEAKPAGVLYFHVHNPLLQLKNRISADKADEELRKRFKMRGLINADAQTAHLMDSALVGSSGHSQLIPVALKADGSFYKSSSVADEGQWNVLRSYVRGAIKGIGSSMTGGNVDIEPYRMGAEAACTFCSYKPVCQFDSQFEANQFKVLKPLGKDRALELMKEGLEKRGAANVVALRASRAGGWNRTASIIDIEPEGENEQQYLDLDNANDAGFAKAKSSGGTSDDQQDN</sequence>
<evidence type="ECO:0000259" key="15">
    <source>
        <dbReference type="PROSITE" id="PS51217"/>
    </source>
</evidence>
<keyword evidence="1 14" id="KW-0004">4Fe-4S</keyword>
<dbReference type="GO" id="GO:0005524">
    <property type="term" value="F:ATP binding"/>
    <property type="evidence" value="ECO:0007669"/>
    <property type="project" value="UniProtKB-UniRule"/>
</dbReference>
<dbReference type="EMBL" id="WHOD01000070">
    <property type="protein sequence ID" value="NOU95471.1"/>
    <property type="molecule type" value="Genomic_DNA"/>
</dbReference>
<dbReference type="InterPro" id="IPR049035">
    <property type="entry name" value="ADDB_N"/>
</dbReference>
<dbReference type="AlphaFoldDB" id="A0A972GRD6"/>
<dbReference type="EC" id="3.1.-.-" evidence="14"/>
<evidence type="ECO:0000256" key="8">
    <source>
        <dbReference type="ARBA" id="ARBA00022839"/>
    </source>
</evidence>
<evidence type="ECO:0000256" key="5">
    <source>
        <dbReference type="ARBA" id="ARBA00022763"/>
    </source>
</evidence>
<dbReference type="GO" id="GO:0008409">
    <property type="term" value="F:5'-3' exonuclease activity"/>
    <property type="evidence" value="ECO:0007669"/>
    <property type="project" value="UniProtKB-UniRule"/>
</dbReference>
<evidence type="ECO:0000256" key="3">
    <source>
        <dbReference type="ARBA" id="ARBA00022723"/>
    </source>
</evidence>
<dbReference type="NCBIfam" id="TIGR02773">
    <property type="entry name" value="addB_Gpos"/>
    <property type="match status" value="1"/>
</dbReference>
<dbReference type="PANTHER" id="PTHR30591:SF1">
    <property type="entry name" value="RECBCD ENZYME SUBUNIT RECC"/>
    <property type="match status" value="1"/>
</dbReference>
<keyword evidence="7 14" id="KW-0347">Helicase</keyword>
<dbReference type="HAMAP" id="MF_01452">
    <property type="entry name" value="AddB_type1"/>
    <property type="match status" value="1"/>
</dbReference>
<dbReference type="GO" id="GO:0051539">
    <property type="term" value="F:4 iron, 4 sulfur cluster binding"/>
    <property type="evidence" value="ECO:0007669"/>
    <property type="project" value="UniProtKB-KW"/>
</dbReference>
<keyword evidence="9 14" id="KW-0067">ATP-binding</keyword>
<dbReference type="RefSeq" id="WP_171653661.1">
    <property type="nucleotide sequence ID" value="NZ_WHOD01000070.1"/>
</dbReference>
<feature type="binding site" evidence="14">
    <location>
        <position position="1141"/>
    </location>
    <ligand>
        <name>[4Fe-4S] cluster</name>
        <dbReference type="ChEBI" id="CHEBI:49883"/>
    </ligand>
</feature>
<evidence type="ECO:0000256" key="4">
    <source>
        <dbReference type="ARBA" id="ARBA00022741"/>
    </source>
</evidence>
<comment type="similarity">
    <text evidence="14">Belongs to the helicase family. AddB/RexB type 1 subfamily.</text>
</comment>
<dbReference type="InterPro" id="IPR014140">
    <property type="entry name" value="DNA_helicase_suAddB"/>
</dbReference>
<dbReference type="InterPro" id="IPR038726">
    <property type="entry name" value="PDDEXK_AddAB-type"/>
</dbReference>
<keyword evidence="11 14" id="KW-0411">Iron-sulfur</keyword>
<keyword evidence="6 14" id="KW-0378">Hydrolase</keyword>
<evidence type="ECO:0000256" key="7">
    <source>
        <dbReference type="ARBA" id="ARBA00022806"/>
    </source>
</evidence>
<evidence type="ECO:0000256" key="2">
    <source>
        <dbReference type="ARBA" id="ARBA00022722"/>
    </source>
</evidence>
<dbReference type="InterPro" id="IPR014017">
    <property type="entry name" value="DNA_helicase_UvrD-like_C"/>
</dbReference>
<dbReference type="Proteomes" id="UP000641588">
    <property type="component" value="Unassembled WGS sequence"/>
</dbReference>
<evidence type="ECO:0000313" key="17">
    <source>
        <dbReference type="Proteomes" id="UP000641588"/>
    </source>
</evidence>
<keyword evidence="10 14" id="KW-0408">Iron</keyword>
<organism evidence="16 17">
    <name type="scientific">Paenibacillus foliorum</name>
    <dbReference type="NCBI Taxonomy" id="2654974"/>
    <lineage>
        <taxon>Bacteria</taxon>
        <taxon>Bacillati</taxon>
        <taxon>Bacillota</taxon>
        <taxon>Bacilli</taxon>
        <taxon>Bacillales</taxon>
        <taxon>Paenibacillaceae</taxon>
        <taxon>Paenibacillus</taxon>
    </lineage>
</organism>
<accession>A0A972GRD6</accession>
<dbReference type="Gene3D" id="6.10.140.1030">
    <property type="match status" value="1"/>
</dbReference>
<evidence type="ECO:0000313" key="16">
    <source>
        <dbReference type="EMBL" id="NOU95471.1"/>
    </source>
</evidence>
<dbReference type="Gene3D" id="3.40.50.300">
    <property type="entry name" value="P-loop containing nucleotide triphosphate hydrolases"/>
    <property type="match status" value="3"/>
</dbReference>
<feature type="binding site" evidence="14">
    <location>
        <position position="1138"/>
    </location>
    <ligand>
        <name>[4Fe-4S] cluster</name>
        <dbReference type="ChEBI" id="CHEBI:49883"/>
    </ligand>
</feature>
<name>A0A972GRD6_9BACL</name>
<evidence type="ECO:0000256" key="13">
    <source>
        <dbReference type="ARBA" id="ARBA00023204"/>
    </source>
</evidence>
<keyword evidence="4 14" id="KW-0547">Nucleotide-binding</keyword>
<evidence type="ECO:0000256" key="1">
    <source>
        <dbReference type="ARBA" id="ARBA00022485"/>
    </source>
</evidence>
<reference evidence="16" key="1">
    <citation type="submission" date="2019-10" db="EMBL/GenBank/DDBJ databases">
        <title>Description of Paenibacillus glebae sp. nov.</title>
        <authorList>
            <person name="Carlier A."/>
            <person name="Qi S."/>
        </authorList>
    </citation>
    <scope>NUCLEOTIDE SEQUENCE</scope>
    <source>
        <strain evidence="16">LMG 31456</strain>
    </source>
</reference>
<feature type="binding site" evidence="14">
    <location>
        <position position="1147"/>
    </location>
    <ligand>
        <name>[4Fe-4S] cluster</name>
        <dbReference type="ChEBI" id="CHEBI:49883"/>
    </ligand>
</feature>
<comment type="miscellaneous">
    <text evidence="14">Despite having conserved helicase domains, this subunit does not have helicase activity.</text>
</comment>
<dbReference type="GO" id="GO:0046872">
    <property type="term" value="F:metal ion binding"/>
    <property type="evidence" value="ECO:0007669"/>
    <property type="project" value="UniProtKB-KW"/>
</dbReference>
<dbReference type="GO" id="GO:0000724">
    <property type="term" value="P:double-strand break repair via homologous recombination"/>
    <property type="evidence" value="ECO:0007669"/>
    <property type="project" value="UniProtKB-UniRule"/>
</dbReference>
<evidence type="ECO:0000256" key="11">
    <source>
        <dbReference type="ARBA" id="ARBA00023014"/>
    </source>
</evidence>
<evidence type="ECO:0000256" key="9">
    <source>
        <dbReference type="ARBA" id="ARBA00022840"/>
    </source>
</evidence>
<keyword evidence="17" id="KW-1185">Reference proteome</keyword>
<proteinExistence type="inferred from homology"/>
<comment type="subunit">
    <text evidence="14">Heterodimer of AddA and AddB.</text>
</comment>
<evidence type="ECO:0000256" key="12">
    <source>
        <dbReference type="ARBA" id="ARBA00023125"/>
    </source>
</evidence>
<dbReference type="InterPro" id="IPR027417">
    <property type="entry name" value="P-loop_NTPase"/>
</dbReference>
<comment type="caution">
    <text evidence="16">The sequence shown here is derived from an EMBL/GenBank/DDBJ whole genome shotgun (WGS) entry which is preliminary data.</text>
</comment>
<feature type="domain" description="UvrD-like helicase C-terminal" evidence="15">
    <location>
        <begin position="283"/>
        <end position="599"/>
    </location>
</feature>
<comment type="cofactor">
    <cofactor evidence="14">
        <name>Mg(2+)</name>
        <dbReference type="ChEBI" id="CHEBI:18420"/>
    </cofactor>
</comment>
<keyword evidence="2 14" id="KW-0540">Nuclease</keyword>
<keyword evidence="12 14" id="KW-0238">DNA-binding</keyword>